<evidence type="ECO:0000313" key="7">
    <source>
        <dbReference type="Proteomes" id="UP000719766"/>
    </source>
</evidence>
<dbReference type="EMBL" id="JABBWE010000038">
    <property type="protein sequence ID" value="KAG1792154.1"/>
    <property type="molecule type" value="Genomic_DNA"/>
</dbReference>
<comment type="caution">
    <text evidence="6">The sequence shown here is derived from an EMBL/GenBank/DDBJ whole genome shotgun (WGS) entry which is preliminary data.</text>
</comment>
<dbReference type="PANTHER" id="PTHR22847:SF637">
    <property type="entry name" value="WD REPEAT DOMAIN 5B"/>
    <property type="match status" value="1"/>
</dbReference>
<dbReference type="InterPro" id="IPR027417">
    <property type="entry name" value="P-loop_NTPase"/>
</dbReference>
<gene>
    <name evidence="6" type="ORF">HD556DRAFT_1482208</name>
</gene>
<feature type="repeat" description="WD" evidence="3">
    <location>
        <begin position="999"/>
        <end position="1040"/>
    </location>
</feature>
<proteinExistence type="predicted"/>
<organism evidence="6 7">
    <name type="scientific">Suillus plorans</name>
    <dbReference type="NCBI Taxonomy" id="116603"/>
    <lineage>
        <taxon>Eukaryota</taxon>
        <taxon>Fungi</taxon>
        <taxon>Dikarya</taxon>
        <taxon>Basidiomycota</taxon>
        <taxon>Agaricomycotina</taxon>
        <taxon>Agaricomycetes</taxon>
        <taxon>Agaricomycetidae</taxon>
        <taxon>Boletales</taxon>
        <taxon>Suillineae</taxon>
        <taxon>Suillaceae</taxon>
        <taxon>Suillus</taxon>
    </lineage>
</organism>
<evidence type="ECO:0000313" key="6">
    <source>
        <dbReference type="EMBL" id="KAG1792154.1"/>
    </source>
</evidence>
<keyword evidence="2" id="KW-0677">Repeat</keyword>
<dbReference type="Gene3D" id="3.40.50.300">
    <property type="entry name" value="P-loop containing nucleotide triphosphate hydrolases"/>
    <property type="match status" value="1"/>
</dbReference>
<feature type="repeat" description="WD" evidence="3">
    <location>
        <begin position="921"/>
        <end position="955"/>
    </location>
</feature>
<dbReference type="PROSITE" id="PS00678">
    <property type="entry name" value="WD_REPEATS_1"/>
    <property type="match status" value="7"/>
</dbReference>
<dbReference type="Pfam" id="PF24883">
    <property type="entry name" value="NPHP3_N"/>
    <property type="match status" value="1"/>
</dbReference>
<dbReference type="GeneID" id="64602411"/>
<evidence type="ECO:0000256" key="1">
    <source>
        <dbReference type="ARBA" id="ARBA00022574"/>
    </source>
</evidence>
<keyword evidence="7" id="KW-1185">Reference proteome</keyword>
<dbReference type="SMART" id="SM00320">
    <property type="entry name" value="WD40"/>
    <property type="match status" value="8"/>
</dbReference>
<dbReference type="CDD" id="cd00200">
    <property type="entry name" value="WD40"/>
    <property type="match status" value="1"/>
</dbReference>
<dbReference type="InterPro" id="IPR020472">
    <property type="entry name" value="WD40_PAC1"/>
</dbReference>
<dbReference type="InterPro" id="IPR001680">
    <property type="entry name" value="WD40_rpt"/>
</dbReference>
<dbReference type="SUPFAM" id="SSF50978">
    <property type="entry name" value="WD40 repeat-like"/>
    <property type="match status" value="2"/>
</dbReference>
<keyword evidence="1 3" id="KW-0853">WD repeat</keyword>
<dbReference type="RefSeq" id="XP_041158822.1">
    <property type="nucleotide sequence ID" value="XM_041308647.1"/>
</dbReference>
<dbReference type="Gene3D" id="2.130.10.10">
    <property type="entry name" value="YVTN repeat-like/Quinoprotein amine dehydrogenase"/>
    <property type="match status" value="2"/>
</dbReference>
<dbReference type="GO" id="GO:1990234">
    <property type="term" value="C:transferase complex"/>
    <property type="evidence" value="ECO:0007669"/>
    <property type="project" value="UniProtKB-ARBA"/>
</dbReference>
<feature type="compositionally biased region" description="Basic and acidic residues" evidence="4">
    <location>
        <begin position="18"/>
        <end position="34"/>
    </location>
</feature>
<name>A0A9P7ANK8_9AGAM</name>
<dbReference type="PRINTS" id="PR00320">
    <property type="entry name" value="GPROTEINBRPT"/>
</dbReference>
<reference evidence="6" key="1">
    <citation type="journal article" date="2020" name="New Phytol.">
        <title>Comparative genomics reveals dynamic genome evolution in host specialist ectomycorrhizal fungi.</title>
        <authorList>
            <person name="Lofgren L.A."/>
            <person name="Nguyen N.H."/>
            <person name="Vilgalys R."/>
            <person name="Ruytinx J."/>
            <person name="Liao H.L."/>
            <person name="Branco S."/>
            <person name="Kuo A."/>
            <person name="LaButti K."/>
            <person name="Lipzen A."/>
            <person name="Andreopoulos W."/>
            <person name="Pangilinan J."/>
            <person name="Riley R."/>
            <person name="Hundley H."/>
            <person name="Na H."/>
            <person name="Barry K."/>
            <person name="Grigoriev I.V."/>
            <person name="Stajich J.E."/>
            <person name="Kennedy P.G."/>
        </authorList>
    </citation>
    <scope>NUCLEOTIDE SEQUENCE</scope>
    <source>
        <strain evidence="6">S12</strain>
    </source>
</reference>
<dbReference type="PANTHER" id="PTHR22847">
    <property type="entry name" value="WD40 REPEAT PROTEIN"/>
    <property type="match status" value="1"/>
</dbReference>
<dbReference type="InterPro" id="IPR019775">
    <property type="entry name" value="WD40_repeat_CS"/>
</dbReference>
<protein>
    <submittedName>
        <fullName evidence="6">WD40-repeat-containing domain protein</fullName>
    </submittedName>
</protein>
<evidence type="ECO:0000256" key="2">
    <source>
        <dbReference type="ARBA" id="ARBA00022737"/>
    </source>
</evidence>
<dbReference type="Proteomes" id="UP000719766">
    <property type="component" value="Unassembled WGS sequence"/>
</dbReference>
<dbReference type="InterPro" id="IPR036322">
    <property type="entry name" value="WD40_repeat_dom_sf"/>
</dbReference>
<feature type="region of interest" description="Disordered" evidence="4">
    <location>
        <begin position="1"/>
        <end position="116"/>
    </location>
</feature>
<dbReference type="OrthoDB" id="2658414at2759"/>
<dbReference type="PROSITE" id="PS50082">
    <property type="entry name" value="WD_REPEATS_2"/>
    <property type="match status" value="8"/>
</dbReference>
<evidence type="ECO:0000259" key="5">
    <source>
        <dbReference type="Pfam" id="PF24883"/>
    </source>
</evidence>
<sequence>MDENNPPRKNQWRQLKTSHSDPHLVQERGRRTASHDPSPLSPSRNGSRARHPGPVCKLFGKVVKRFSRSARQSPDPERTAASSSLQDTQRVQSNKASDLTPPTLEPDFGQPSNSGIVLTPPTLEPDFVQPSDSRIVQGSSTNEAEHLDQKFVNERIAHANKGLTGISQVPTMVQDASSATKNVPSVSDAIDSFSGFLEPLKAFNKIANTIADVQPYAKVALSIFTCASKMILDQAHRDDAVSLLLSKISEVYTFITEKEELAKIESMLSIYVKLAQQTLVCADFISHYAETKSAWIRLSKHVLGETDSTIQNYNSVLDSLMQQFRDQAARDTVVIVHHMAESLDLVGMEYATGAGLNTSKCCLPNTRQDLLKEIQDWISSTEEGAPRILWLSGTAGKGKSAVAHTIAKWYIERGGLCSFFCFDRTRQADRRQDKIFRTIASDLASRNPIVRRALAQAVRDDDELKRTADITKQWQELIVRPSNAFAAPVLIILDLLAGKSNTSASQLSELPANFRILLTSRPLQDIHNTLHAHVHDVSLDGISSASTELDIQFYISHKLEDLHHVFNDEHFKALALKSDGLFEWARLACEYIKGTNKVGASPVGRYKVVITGTSEKGTRLLDDIYTRILRDIMPEDGRKETIPVFCSVMGQVLASSEPLPIHALTAMRLHFPKGTCDYEMDGVLGPLGSLLTGTSDSDTPICLLHASFYDFLTDVSRSHDFFVNASAAHKDLAFASLRVMGSERGLRFNICSLENSYLPNSSVPDLEKRVKESIPAELSYSCRFWGTHVGSTSFESPLAKEVEAFFDGERLLWWLEALALMKCLGNSVVTLLSIADRVSGHAEFTHVGDAIRDTLRFVRTFAPTIIRSTPHLYLLALPFAPTQSRIFRKFAAKFPHTPRIVAGHVENWPPMEKIIYANDWVYSVAMSPDRKRIACGLRDGTIQVWDTETGEALCAPLQGHTNTVASVAFSSDGHRIVSGSWDYTIQVWDVATGKALSTLQGHTDSVRSVAISWDGNRVVSGSADKTIRVWDMETSEAVGTPLQGHTGYVRSVAISPDGHRIVSGSGDNTIRVWDMKTGQGVGTPLQGHTDAVLSVAISPDGKCIASGSRDRTIRVWDMETGEALGAPLLGHTDLVRSVVFSPNDNHIMSGSEDQTIRVWDSKTGVALGPPLQGHTASIESITVSSDGSRIVSGSNDKTIRVWDADTIMGKASVATFQSHTDSINSVAISPDGHRIVSGSDDKTVRVWDIETGEALLAPLEGLAWLRRA</sequence>
<dbReference type="PROSITE" id="PS50294">
    <property type="entry name" value="WD_REPEATS_REGION"/>
    <property type="match status" value="8"/>
</dbReference>
<dbReference type="SUPFAM" id="SSF52540">
    <property type="entry name" value="P-loop containing nucleoside triphosphate hydrolases"/>
    <property type="match status" value="1"/>
</dbReference>
<feature type="compositionally biased region" description="Polar residues" evidence="4">
    <location>
        <begin position="80"/>
        <end position="97"/>
    </location>
</feature>
<feature type="repeat" description="WD" evidence="3">
    <location>
        <begin position="1216"/>
        <end position="1257"/>
    </location>
</feature>
<feature type="repeat" description="WD" evidence="3">
    <location>
        <begin position="1085"/>
        <end position="1126"/>
    </location>
</feature>
<evidence type="ECO:0000256" key="4">
    <source>
        <dbReference type="SAM" id="MobiDB-lite"/>
    </source>
</evidence>
<feature type="domain" description="Nephrocystin 3-like N-terminal" evidence="5">
    <location>
        <begin position="369"/>
        <end position="521"/>
    </location>
</feature>
<feature type="repeat" description="WD" evidence="3">
    <location>
        <begin position="1128"/>
        <end position="1169"/>
    </location>
</feature>
<accession>A0A9P7ANK8</accession>
<feature type="repeat" description="WD" evidence="3">
    <location>
        <begin position="1042"/>
        <end position="1083"/>
    </location>
</feature>
<dbReference type="Pfam" id="PF00400">
    <property type="entry name" value="WD40"/>
    <property type="match status" value="8"/>
</dbReference>
<dbReference type="InterPro" id="IPR056884">
    <property type="entry name" value="NPHP3-like_N"/>
</dbReference>
<dbReference type="AlphaFoldDB" id="A0A9P7ANK8"/>
<dbReference type="InterPro" id="IPR015943">
    <property type="entry name" value="WD40/YVTN_repeat-like_dom_sf"/>
</dbReference>
<feature type="repeat" description="WD" evidence="3">
    <location>
        <begin position="1171"/>
        <end position="1206"/>
    </location>
</feature>
<evidence type="ECO:0000256" key="3">
    <source>
        <dbReference type="PROSITE-ProRule" id="PRU00221"/>
    </source>
</evidence>
<feature type="repeat" description="WD" evidence="3">
    <location>
        <begin position="957"/>
        <end position="998"/>
    </location>
</feature>